<feature type="transmembrane region" description="Helical" evidence="1">
    <location>
        <begin position="137"/>
        <end position="159"/>
    </location>
</feature>
<dbReference type="EMBL" id="CP072801">
    <property type="protein sequence ID" value="QTR44798.1"/>
    <property type="molecule type" value="Genomic_DNA"/>
</dbReference>
<evidence type="ECO:0000313" key="2">
    <source>
        <dbReference type="EMBL" id="QTR44798.1"/>
    </source>
</evidence>
<keyword evidence="3" id="KW-1185">Reference proteome</keyword>
<protein>
    <submittedName>
        <fullName evidence="2">DUF2975 domain-containing protein</fullName>
    </submittedName>
</protein>
<feature type="transmembrane region" description="Helical" evidence="1">
    <location>
        <begin position="12"/>
        <end position="33"/>
    </location>
</feature>
<dbReference type="Proteomes" id="UP000672039">
    <property type="component" value="Chromosome"/>
</dbReference>
<keyword evidence="1" id="KW-0472">Membrane</keyword>
<dbReference type="RefSeq" id="WP_210221249.1">
    <property type="nucleotide sequence ID" value="NZ_CP072801.1"/>
</dbReference>
<feature type="transmembrane region" description="Helical" evidence="1">
    <location>
        <begin position="104"/>
        <end position="125"/>
    </location>
</feature>
<keyword evidence="1" id="KW-1133">Transmembrane helix</keyword>
<keyword evidence="1" id="KW-0812">Transmembrane</keyword>
<proteinExistence type="predicted"/>
<evidence type="ECO:0000256" key="1">
    <source>
        <dbReference type="SAM" id="Phobius"/>
    </source>
</evidence>
<sequence length="176" mass="19390">MRFTTTRLKHWLAPVAKWIAVLLLLSNALLWWLPDGQAIVVKNFATLTTETIQMTPFAVWMGWGISTLHLCIMACGIWAMASVFRLLAQGEYFHPQVAAQLRRFGLVLLVVGATNPLVRLLVVLAVTLENPAGHKAIAISIVMNDVLVVLIGMLMVMLAHALQEAAAIAEDNRQIV</sequence>
<feature type="transmembrane region" description="Helical" evidence="1">
    <location>
        <begin position="57"/>
        <end position="84"/>
    </location>
</feature>
<organism evidence="2 3">
    <name type="scientific">Thiothrix litoralis</name>
    <dbReference type="NCBI Taxonomy" id="2891210"/>
    <lineage>
        <taxon>Bacteria</taxon>
        <taxon>Pseudomonadati</taxon>
        <taxon>Pseudomonadota</taxon>
        <taxon>Gammaproteobacteria</taxon>
        <taxon>Thiotrichales</taxon>
        <taxon>Thiotrichaceae</taxon>
        <taxon>Thiothrix</taxon>
    </lineage>
</organism>
<name>A0ABX7WRK7_9GAMM</name>
<reference evidence="2 3" key="1">
    <citation type="submission" date="2021-04" db="EMBL/GenBank/DDBJ databases">
        <title>Genomics, taxonomy and metabolism of representatives of sulfur bacteria of the genus Thiothrix: Thiothrix fructosivorans QT, Thiothrix unzii A1T and three new species, Thiothrix subterranea sp. nov., Thiothrix litoralis sp. nov. and 'Candidatus Thiothrix anitrata' sp. nov.</title>
        <authorList>
            <person name="Ravin N.V."/>
            <person name="Smolyakov D."/>
            <person name="Rudenko T.S."/>
            <person name="Mardanov A.V."/>
            <person name="Beletsky A.V."/>
            <person name="Markov N.D."/>
            <person name="Fomenkov A.I."/>
            <person name="Roberts R.J."/>
            <person name="Karnachuk O.V."/>
            <person name="Novikov A."/>
            <person name="Grabovich M.Y."/>
        </authorList>
    </citation>
    <scope>NUCLEOTIDE SEQUENCE [LARGE SCALE GENOMIC DNA]</scope>
    <source>
        <strain evidence="2 3">AS</strain>
    </source>
</reference>
<accession>A0ABX7WRK7</accession>
<gene>
    <name evidence="2" type="ORF">J9253_12275</name>
</gene>
<evidence type="ECO:0000313" key="3">
    <source>
        <dbReference type="Proteomes" id="UP000672039"/>
    </source>
</evidence>